<dbReference type="GO" id="GO:0004673">
    <property type="term" value="F:protein histidine kinase activity"/>
    <property type="evidence" value="ECO:0007669"/>
    <property type="project" value="UniProtKB-EC"/>
</dbReference>
<dbReference type="InterPro" id="IPR029016">
    <property type="entry name" value="GAF-like_dom_sf"/>
</dbReference>
<dbReference type="Gene3D" id="3.30.565.10">
    <property type="entry name" value="Histidine kinase-like ATPase, C-terminal domain"/>
    <property type="match status" value="1"/>
</dbReference>
<dbReference type="InterPro" id="IPR003018">
    <property type="entry name" value="GAF"/>
</dbReference>
<dbReference type="PANTHER" id="PTHR43102">
    <property type="entry name" value="SLR1143 PROTEIN"/>
    <property type="match status" value="1"/>
</dbReference>
<dbReference type="Proteomes" id="UP000218151">
    <property type="component" value="Unassembled WGS sequence"/>
</dbReference>
<dbReference type="AlphaFoldDB" id="A0A2A2SCC3"/>
<dbReference type="InterPro" id="IPR036890">
    <property type="entry name" value="HATPase_C_sf"/>
</dbReference>
<dbReference type="SUPFAM" id="SSF55781">
    <property type="entry name" value="GAF domain-like"/>
    <property type="match status" value="1"/>
</dbReference>
<evidence type="ECO:0000256" key="7">
    <source>
        <dbReference type="ARBA" id="ARBA00022840"/>
    </source>
</evidence>
<accession>A0A2A2SCC3</accession>
<sequence length="374" mass="40419">MTMTDARPIATEPERLRALASYGILDSGPEEAFDDVTVVARQLCGTQASLISFVDRDRQWFKARVGFGPPQTDLESSVCRHALHSPDLLVIDDLSLDRRTAANPLVVGAPHLRFYAGAPIHARSGECLGALCVLDPEPRPGGLTDPQADGLVRLARQVETTLELRRELRDRDAAVAVPPAGIGPDQLRLVNQELGHRLKNTLAIVQAIALQTLRALDRAPLDAFEARLQALGAAHEVLLRRDWEKATLAEVVDQVLKPFGRLRIAADGAHVDLGSRATLSASLVLHELATNAVKYGALSTPDGRVTLSWRVERKRLVLDWREAGGPPARAPERLGFGSKLLRAGLTGTGGAALRYGDEGFSATLSAPLVELRRS</sequence>
<comment type="catalytic activity">
    <reaction evidence="1">
        <text>ATP + protein L-histidine = ADP + protein N-phospho-L-histidine.</text>
        <dbReference type="EC" id="2.7.13.3"/>
    </reaction>
</comment>
<keyword evidence="6 10" id="KW-0418">Kinase</keyword>
<keyword evidence="11" id="KW-1185">Reference proteome</keyword>
<dbReference type="GO" id="GO:0005524">
    <property type="term" value="F:ATP binding"/>
    <property type="evidence" value="ECO:0007669"/>
    <property type="project" value="UniProtKB-KW"/>
</dbReference>
<protein>
    <recommendedName>
        <fullName evidence="2">histidine kinase</fullName>
        <ecNumber evidence="2">2.7.13.3</ecNumber>
    </recommendedName>
</protein>
<feature type="domain" description="GAF" evidence="8">
    <location>
        <begin position="28"/>
        <end position="172"/>
    </location>
</feature>
<feature type="domain" description="Signal transduction histidine kinase HWE region" evidence="9">
    <location>
        <begin position="193"/>
        <end position="270"/>
    </location>
</feature>
<evidence type="ECO:0000313" key="10">
    <source>
        <dbReference type="EMBL" id="PAX06899.1"/>
    </source>
</evidence>
<dbReference type="OrthoDB" id="9760752at2"/>
<evidence type="ECO:0000259" key="8">
    <source>
        <dbReference type="SMART" id="SM00065"/>
    </source>
</evidence>
<dbReference type="InterPro" id="IPR011102">
    <property type="entry name" value="Sig_transdc_His_kinase_HWE"/>
</dbReference>
<evidence type="ECO:0000256" key="6">
    <source>
        <dbReference type="ARBA" id="ARBA00022777"/>
    </source>
</evidence>
<evidence type="ECO:0000256" key="5">
    <source>
        <dbReference type="ARBA" id="ARBA00022741"/>
    </source>
</evidence>
<comment type="caution">
    <text evidence="10">The sequence shown here is derived from an EMBL/GenBank/DDBJ whole genome shotgun (WGS) entry which is preliminary data.</text>
</comment>
<dbReference type="EC" id="2.7.13.3" evidence="2"/>
<keyword evidence="7" id="KW-0067">ATP-binding</keyword>
<dbReference type="Pfam" id="PF01590">
    <property type="entry name" value="GAF"/>
    <property type="match status" value="1"/>
</dbReference>
<keyword evidence="5" id="KW-0547">Nucleotide-binding</keyword>
<dbReference type="SMART" id="SM00911">
    <property type="entry name" value="HWE_HK"/>
    <property type="match status" value="1"/>
</dbReference>
<dbReference type="Gene3D" id="3.30.450.40">
    <property type="match status" value="1"/>
</dbReference>
<proteinExistence type="predicted"/>
<dbReference type="Pfam" id="PF07536">
    <property type="entry name" value="HWE_HK"/>
    <property type="match status" value="1"/>
</dbReference>
<keyword evidence="3" id="KW-0597">Phosphoprotein</keyword>
<dbReference type="SMART" id="SM00065">
    <property type="entry name" value="GAF"/>
    <property type="match status" value="1"/>
</dbReference>
<dbReference type="PANTHER" id="PTHR43102:SF2">
    <property type="entry name" value="GAF DOMAIN-CONTAINING PROTEIN"/>
    <property type="match status" value="1"/>
</dbReference>
<evidence type="ECO:0000259" key="9">
    <source>
        <dbReference type="SMART" id="SM00911"/>
    </source>
</evidence>
<evidence type="ECO:0000256" key="1">
    <source>
        <dbReference type="ARBA" id="ARBA00000085"/>
    </source>
</evidence>
<evidence type="ECO:0000256" key="2">
    <source>
        <dbReference type="ARBA" id="ARBA00012438"/>
    </source>
</evidence>
<gene>
    <name evidence="10" type="ORF">CKY28_12555</name>
</gene>
<evidence type="ECO:0000313" key="11">
    <source>
        <dbReference type="Proteomes" id="UP000218151"/>
    </source>
</evidence>
<name>A0A2A2SCC3_9SPHN</name>
<reference evidence="11" key="1">
    <citation type="submission" date="2017-09" db="EMBL/GenBank/DDBJ databases">
        <authorList>
            <person name="Feng G."/>
            <person name="Zhu H."/>
        </authorList>
    </citation>
    <scope>NUCLEOTIDE SEQUENCE [LARGE SCALE GENOMIC DNA]</scope>
    <source>
        <strain evidence="11">1PNM-20</strain>
    </source>
</reference>
<evidence type="ECO:0000256" key="3">
    <source>
        <dbReference type="ARBA" id="ARBA00022553"/>
    </source>
</evidence>
<organism evidence="10 11">
    <name type="scientific">Sphingomonas lenta</name>
    <dbReference type="NCBI Taxonomy" id="1141887"/>
    <lineage>
        <taxon>Bacteria</taxon>
        <taxon>Pseudomonadati</taxon>
        <taxon>Pseudomonadota</taxon>
        <taxon>Alphaproteobacteria</taxon>
        <taxon>Sphingomonadales</taxon>
        <taxon>Sphingomonadaceae</taxon>
        <taxon>Sphingomonas</taxon>
    </lineage>
</organism>
<dbReference type="EMBL" id="NSLI01000004">
    <property type="protein sequence ID" value="PAX06899.1"/>
    <property type="molecule type" value="Genomic_DNA"/>
</dbReference>
<keyword evidence="4" id="KW-0808">Transferase</keyword>
<evidence type="ECO:0000256" key="4">
    <source>
        <dbReference type="ARBA" id="ARBA00022679"/>
    </source>
</evidence>